<dbReference type="SUPFAM" id="SSF55785">
    <property type="entry name" value="PYP-like sensor domain (PAS domain)"/>
    <property type="match status" value="1"/>
</dbReference>
<dbReference type="SUPFAM" id="SSF141868">
    <property type="entry name" value="EAL domain-like"/>
    <property type="match status" value="1"/>
</dbReference>
<reference evidence="3" key="1">
    <citation type="submission" date="2015-10" db="EMBL/GenBank/DDBJ databases">
        <authorList>
            <person name="Gilbert D.G."/>
        </authorList>
    </citation>
    <scope>NUCLEOTIDE SEQUENCE</scope>
</reference>
<dbReference type="SMART" id="SM00448">
    <property type="entry name" value="REC"/>
    <property type="match status" value="1"/>
</dbReference>
<dbReference type="SUPFAM" id="SSF52172">
    <property type="entry name" value="CheY-like"/>
    <property type="match status" value="1"/>
</dbReference>
<dbReference type="CDD" id="cd00130">
    <property type="entry name" value="PAS"/>
    <property type="match status" value="1"/>
</dbReference>
<dbReference type="InterPro" id="IPR050595">
    <property type="entry name" value="Bact_response_regulator"/>
</dbReference>
<evidence type="ECO:0000313" key="3">
    <source>
        <dbReference type="EMBL" id="CUS41128.1"/>
    </source>
</evidence>
<gene>
    <name evidence="3" type="ORF">MGWOODY_Tha687</name>
</gene>
<dbReference type="EMBL" id="CZQC01000036">
    <property type="protein sequence ID" value="CUS41128.1"/>
    <property type="molecule type" value="Genomic_DNA"/>
</dbReference>
<dbReference type="GO" id="GO:0000160">
    <property type="term" value="P:phosphorelay signal transduction system"/>
    <property type="evidence" value="ECO:0007669"/>
    <property type="project" value="InterPro"/>
</dbReference>
<feature type="domain" description="Response regulatory" evidence="2">
    <location>
        <begin position="4"/>
        <end position="119"/>
    </location>
</feature>
<dbReference type="PANTHER" id="PTHR44591:SF19">
    <property type="entry name" value="TWO-COMPONENT RESPONSE REGULATOR-RELATED"/>
    <property type="match status" value="1"/>
</dbReference>
<dbReference type="InterPro" id="IPR011006">
    <property type="entry name" value="CheY-like_superfamily"/>
</dbReference>
<accession>A0A160TC38</accession>
<dbReference type="InterPro" id="IPR001633">
    <property type="entry name" value="EAL_dom"/>
</dbReference>
<proteinExistence type="predicted"/>
<dbReference type="CDD" id="cd17569">
    <property type="entry name" value="REC_HupR-like"/>
    <property type="match status" value="1"/>
</dbReference>
<name>A0A160TC38_9ZZZZ</name>
<dbReference type="PANTHER" id="PTHR44591">
    <property type="entry name" value="STRESS RESPONSE REGULATOR PROTEIN 1"/>
    <property type="match status" value="1"/>
</dbReference>
<dbReference type="Pfam" id="PF00072">
    <property type="entry name" value="Response_reg"/>
    <property type="match status" value="1"/>
</dbReference>
<dbReference type="InterPro" id="IPR035919">
    <property type="entry name" value="EAL_sf"/>
</dbReference>
<keyword evidence="1" id="KW-0597">Phosphoprotein</keyword>
<dbReference type="Pfam" id="PF00563">
    <property type="entry name" value="EAL"/>
    <property type="match status" value="1"/>
</dbReference>
<organism evidence="3">
    <name type="scientific">hydrothermal vent metagenome</name>
    <dbReference type="NCBI Taxonomy" id="652676"/>
    <lineage>
        <taxon>unclassified sequences</taxon>
        <taxon>metagenomes</taxon>
        <taxon>ecological metagenomes</taxon>
    </lineage>
</organism>
<evidence type="ECO:0000256" key="1">
    <source>
        <dbReference type="ARBA" id="ARBA00022553"/>
    </source>
</evidence>
<dbReference type="AlphaFoldDB" id="A0A160TC38"/>
<protein>
    <submittedName>
        <fullName evidence="3">Response regulator</fullName>
    </submittedName>
</protein>
<dbReference type="Gene3D" id="3.30.450.20">
    <property type="entry name" value="PAS domain"/>
    <property type="match status" value="1"/>
</dbReference>
<dbReference type="Gene3D" id="3.20.20.450">
    <property type="entry name" value="EAL domain"/>
    <property type="match status" value="1"/>
</dbReference>
<dbReference type="InterPro" id="IPR035965">
    <property type="entry name" value="PAS-like_dom_sf"/>
</dbReference>
<sequence length="503" mass="56436">MQLNVLLVDDENGIIQALRRMLRAEPYQLFEASDGEEALEIIQREDIHLMVTDYKMPRRDGISLCEEVRRLSPATYRLLLSGQVDYKALQQAWKDGVVHRFVAKPWDNYTLTMHIHEGLRQHALLQRLEQMQQAIVADQAMLLTDDNWIVRLANPALCRALDCRESDLLGVNLFSASLSTIAITLEAEVTRQLDAGQVWLGYFNLLNQNHDQVPSWMAISPLGKRYRLCALNLVNEHDLNHADPALAVSSYHNTNSRKDQSGTSNSELLVNTDTTSLGAEETSIAPVAQLEFRALPVFNAQGGLVALESHQLGNYSKTEWDSWFSQLVNTWDTCFTETLNVIVDASGLAPSCTDHFLAALNNARQQIPIQCSVILDEDYLISDEPSAQAWQAQLQEHGCKRLISHFGRSFLNARQILNLPIDGISLAPEFLTNIQDAKTGAAGIRMLQKLHEHGVLIYARNIHQSEALAATHKANIDWLSGAVMSHELHLNQLHWYGPDSQLG</sequence>
<evidence type="ECO:0000259" key="2">
    <source>
        <dbReference type="PROSITE" id="PS50110"/>
    </source>
</evidence>
<dbReference type="InterPro" id="IPR000014">
    <property type="entry name" value="PAS"/>
</dbReference>
<dbReference type="PROSITE" id="PS50110">
    <property type="entry name" value="RESPONSE_REGULATORY"/>
    <property type="match status" value="1"/>
</dbReference>
<dbReference type="Gene3D" id="3.40.50.2300">
    <property type="match status" value="1"/>
</dbReference>
<dbReference type="InterPro" id="IPR001789">
    <property type="entry name" value="Sig_transdc_resp-reg_receiver"/>
</dbReference>